<comment type="caution">
    <text evidence="2">The sequence shown here is derived from an EMBL/GenBank/DDBJ whole genome shotgun (WGS) entry which is preliminary data.</text>
</comment>
<organism evidence="2 3">
    <name type="scientific">Ligilactobacillus ceti DSM 22408</name>
    <dbReference type="NCBI Taxonomy" id="1122146"/>
    <lineage>
        <taxon>Bacteria</taxon>
        <taxon>Bacillati</taxon>
        <taxon>Bacillota</taxon>
        <taxon>Bacilli</taxon>
        <taxon>Lactobacillales</taxon>
        <taxon>Lactobacillaceae</taxon>
        <taxon>Ligilactobacillus</taxon>
    </lineage>
</organism>
<evidence type="ECO:0000313" key="2">
    <source>
        <dbReference type="EMBL" id="KRN88933.1"/>
    </source>
</evidence>
<dbReference type="EMBL" id="JQBZ01000025">
    <property type="protein sequence ID" value="KRN88933.1"/>
    <property type="molecule type" value="Genomic_DNA"/>
</dbReference>
<keyword evidence="1" id="KW-0812">Transmembrane</keyword>
<dbReference type="Proteomes" id="UP000051500">
    <property type="component" value="Unassembled WGS sequence"/>
</dbReference>
<accession>A0A0R2KNB0</accession>
<keyword evidence="1" id="KW-1133">Transmembrane helix</keyword>
<proteinExistence type="predicted"/>
<dbReference type="OrthoDB" id="2146119at2"/>
<evidence type="ECO:0000313" key="3">
    <source>
        <dbReference type="Proteomes" id="UP000051500"/>
    </source>
</evidence>
<dbReference type="STRING" id="1122146.IV53_GL000903"/>
<feature type="transmembrane region" description="Helical" evidence="1">
    <location>
        <begin position="6"/>
        <end position="24"/>
    </location>
</feature>
<evidence type="ECO:0000256" key="1">
    <source>
        <dbReference type="SAM" id="Phobius"/>
    </source>
</evidence>
<dbReference type="PATRIC" id="fig|1122146.4.peg.937"/>
<keyword evidence="3" id="KW-1185">Reference proteome</keyword>
<dbReference type="eggNOG" id="ENOG502ZQCN">
    <property type="taxonomic scope" value="Bacteria"/>
</dbReference>
<dbReference type="RefSeq" id="WP_027107335.1">
    <property type="nucleotide sequence ID" value="NZ_JQBZ01000025.1"/>
</dbReference>
<keyword evidence="1" id="KW-0472">Membrane</keyword>
<name>A0A0R2KNB0_9LACO</name>
<reference evidence="2 3" key="1">
    <citation type="journal article" date="2015" name="Genome Announc.">
        <title>Expanding the biotechnology potential of lactobacilli through comparative genomics of 213 strains and associated genera.</title>
        <authorList>
            <person name="Sun Z."/>
            <person name="Harris H.M."/>
            <person name="McCann A."/>
            <person name="Guo C."/>
            <person name="Argimon S."/>
            <person name="Zhang W."/>
            <person name="Yang X."/>
            <person name="Jeffery I.B."/>
            <person name="Cooney J.C."/>
            <person name="Kagawa T.F."/>
            <person name="Liu W."/>
            <person name="Song Y."/>
            <person name="Salvetti E."/>
            <person name="Wrobel A."/>
            <person name="Rasinkangas P."/>
            <person name="Parkhill J."/>
            <person name="Rea M.C."/>
            <person name="O'Sullivan O."/>
            <person name="Ritari J."/>
            <person name="Douillard F.P."/>
            <person name="Paul Ross R."/>
            <person name="Yang R."/>
            <person name="Briner A.E."/>
            <person name="Felis G.E."/>
            <person name="de Vos W.M."/>
            <person name="Barrangou R."/>
            <person name="Klaenhammer T.R."/>
            <person name="Caufield P.W."/>
            <person name="Cui Y."/>
            <person name="Zhang H."/>
            <person name="O'Toole P.W."/>
        </authorList>
    </citation>
    <scope>NUCLEOTIDE SEQUENCE [LARGE SCALE GENOMIC DNA]</scope>
    <source>
        <strain evidence="2 3">DSM 22408</strain>
    </source>
</reference>
<dbReference type="AlphaFoldDB" id="A0A0R2KNB0"/>
<gene>
    <name evidence="2" type="ORF">IV53_GL000903</name>
</gene>
<sequence length="162" mass="18464">MKTILLWGIVLIVSVILYLSVRRIRRNKALLVMQTASQKVVNQALKASLVKVITTEFKGSYYPNAIETELISDVWGKGVMAFEYELPLQVTTINDLKAIKLELTNHLNDYAQQQQLQGYQGHDIFVVSDIWILKGILHLDISYVVNQATLSYLNDINKLEID</sequence>
<protein>
    <submittedName>
        <fullName evidence="2">Uncharacterized protein</fullName>
    </submittedName>
</protein>